<dbReference type="Proteomes" id="UP000823749">
    <property type="component" value="Chromosome 7"/>
</dbReference>
<reference evidence="3" key="1">
    <citation type="submission" date="2020-08" db="EMBL/GenBank/DDBJ databases">
        <title>Plant Genome Project.</title>
        <authorList>
            <person name="Zhang R.-G."/>
        </authorList>
    </citation>
    <scope>NUCLEOTIDE SEQUENCE</scope>
    <source>
        <strain evidence="3">WSP0</strain>
        <tissue evidence="3">Leaf</tissue>
    </source>
</reference>
<dbReference type="InterPro" id="IPR007679">
    <property type="entry name" value="DUF569"/>
</dbReference>
<gene>
    <name evidence="3" type="ORF">RHGRI_021259</name>
</gene>
<feature type="domain" description="DUF569" evidence="2">
    <location>
        <begin position="141"/>
        <end position="284"/>
    </location>
</feature>
<evidence type="ECO:0000313" key="4">
    <source>
        <dbReference type="Proteomes" id="UP000823749"/>
    </source>
</evidence>
<feature type="region of interest" description="Disordered" evidence="1">
    <location>
        <begin position="1"/>
        <end position="52"/>
    </location>
</feature>
<dbReference type="AlphaFoldDB" id="A0AAV6JP55"/>
<dbReference type="Gene3D" id="2.80.10.50">
    <property type="match status" value="1"/>
</dbReference>
<feature type="compositionally biased region" description="Polar residues" evidence="1">
    <location>
        <begin position="300"/>
        <end position="310"/>
    </location>
</feature>
<keyword evidence="4" id="KW-1185">Reference proteome</keyword>
<feature type="compositionally biased region" description="Acidic residues" evidence="1">
    <location>
        <begin position="21"/>
        <end position="34"/>
    </location>
</feature>
<protein>
    <recommendedName>
        <fullName evidence="2">DUF569 domain-containing protein</fullName>
    </recommendedName>
</protein>
<evidence type="ECO:0000313" key="3">
    <source>
        <dbReference type="EMBL" id="KAG5541364.1"/>
    </source>
</evidence>
<dbReference type="EMBL" id="JACTNZ010000007">
    <property type="protein sequence ID" value="KAG5541364.1"/>
    <property type="molecule type" value="Genomic_DNA"/>
</dbReference>
<name>A0AAV6JP55_9ERIC</name>
<dbReference type="SUPFAM" id="SSF50405">
    <property type="entry name" value="Actin-crosslinking proteins"/>
    <property type="match status" value="1"/>
</dbReference>
<dbReference type="PANTHER" id="PTHR31205:SF77">
    <property type="entry name" value="CROSS-LINKING PROTEIN, PUTATIVE (DUF569)-RELATED"/>
    <property type="match status" value="1"/>
</dbReference>
<evidence type="ECO:0000259" key="2">
    <source>
        <dbReference type="Pfam" id="PF04601"/>
    </source>
</evidence>
<dbReference type="InterPro" id="IPR008999">
    <property type="entry name" value="Actin-crosslinking"/>
</dbReference>
<evidence type="ECO:0000256" key="1">
    <source>
        <dbReference type="SAM" id="MobiDB-lite"/>
    </source>
</evidence>
<sequence length="330" mass="37066">MPRAKGKGMAKAGASALPSEIVEEQVDSGSEEQSEEKRKKEKMERKKLAKEVGKLRHELSWHTKKSEVEDDEGVEKYVAPPEEETPKYGPSTLASQVEVFDLELEVDVGLGLVSLESGFGWEHDNMERGIGFNVDFGAGRMELFQKAITVKLSHRVKYLVAEDDQESVYLDRDGSLKNAVWSVEFVENEANYLRLKSCYGKYLTASNVPFLLAGSKGRKVLQTDLLKNVPDSSIEWEPIRDGFSVRFKTPRGSFLRPNGGLPPWRNSVTHDFPHRMGTQEKILWDIDVVWAIPKTPSPSPNLHCQSSNAKFPTGRTPPTLAPPKFSKEKH</sequence>
<feature type="region of interest" description="Disordered" evidence="1">
    <location>
        <begin position="297"/>
        <end position="330"/>
    </location>
</feature>
<comment type="caution">
    <text evidence="3">The sequence shown here is derived from an EMBL/GenBank/DDBJ whole genome shotgun (WGS) entry which is preliminary data.</text>
</comment>
<proteinExistence type="predicted"/>
<dbReference type="CDD" id="cd23340">
    <property type="entry name" value="beta-trefoil_FSCN_ACP-like"/>
    <property type="match status" value="1"/>
</dbReference>
<dbReference type="Pfam" id="PF04601">
    <property type="entry name" value="DUF569"/>
    <property type="match status" value="1"/>
</dbReference>
<dbReference type="PANTHER" id="PTHR31205">
    <property type="entry name" value="ACTIN CROSS-LINKING PROTEIN (DUF569)"/>
    <property type="match status" value="1"/>
</dbReference>
<accession>A0AAV6JP55</accession>
<feature type="compositionally biased region" description="Basic and acidic residues" evidence="1">
    <location>
        <begin position="35"/>
        <end position="52"/>
    </location>
</feature>
<organism evidence="3 4">
    <name type="scientific">Rhododendron griersonianum</name>
    <dbReference type="NCBI Taxonomy" id="479676"/>
    <lineage>
        <taxon>Eukaryota</taxon>
        <taxon>Viridiplantae</taxon>
        <taxon>Streptophyta</taxon>
        <taxon>Embryophyta</taxon>
        <taxon>Tracheophyta</taxon>
        <taxon>Spermatophyta</taxon>
        <taxon>Magnoliopsida</taxon>
        <taxon>eudicotyledons</taxon>
        <taxon>Gunneridae</taxon>
        <taxon>Pentapetalae</taxon>
        <taxon>asterids</taxon>
        <taxon>Ericales</taxon>
        <taxon>Ericaceae</taxon>
        <taxon>Ericoideae</taxon>
        <taxon>Rhodoreae</taxon>
        <taxon>Rhododendron</taxon>
    </lineage>
</organism>